<keyword evidence="1" id="KW-1133">Transmembrane helix</keyword>
<protein>
    <submittedName>
        <fullName evidence="3">DUF4388 domain-containing protein</fullName>
    </submittedName>
</protein>
<dbReference type="SMART" id="SM00304">
    <property type="entry name" value="HAMP"/>
    <property type="match status" value="1"/>
</dbReference>
<dbReference type="EMBL" id="CP046640">
    <property type="protein sequence ID" value="QTL99539.1"/>
    <property type="molecule type" value="Genomic_DNA"/>
</dbReference>
<keyword evidence="4" id="KW-1185">Reference proteome</keyword>
<dbReference type="InterPro" id="IPR003660">
    <property type="entry name" value="HAMP_dom"/>
</dbReference>
<dbReference type="SUPFAM" id="SSF158472">
    <property type="entry name" value="HAMP domain-like"/>
    <property type="match status" value="1"/>
</dbReference>
<dbReference type="GO" id="GO:0007165">
    <property type="term" value="P:signal transduction"/>
    <property type="evidence" value="ECO:0007669"/>
    <property type="project" value="InterPro"/>
</dbReference>
<dbReference type="GO" id="GO:0016020">
    <property type="term" value="C:membrane"/>
    <property type="evidence" value="ECO:0007669"/>
    <property type="project" value="InterPro"/>
</dbReference>
<organism evidence="3 4">
    <name type="scientific">Iocasia fonsfrigidae</name>
    <dbReference type="NCBI Taxonomy" id="2682810"/>
    <lineage>
        <taxon>Bacteria</taxon>
        <taxon>Bacillati</taxon>
        <taxon>Bacillota</taxon>
        <taxon>Clostridia</taxon>
        <taxon>Halanaerobiales</taxon>
        <taxon>Halanaerobiaceae</taxon>
        <taxon>Iocasia</taxon>
    </lineage>
</organism>
<evidence type="ECO:0000313" key="3">
    <source>
        <dbReference type="EMBL" id="QTL99539.1"/>
    </source>
</evidence>
<reference evidence="3" key="1">
    <citation type="submission" date="2019-12" db="EMBL/GenBank/DDBJ databases">
        <authorList>
            <person name="zhang j."/>
            <person name="sun C.M."/>
        </authorList>
    </citation>
    <scope>NUCLEOTIDE SEQUENCE</scope>
    <source>
        <strain evidence="3">NS-1</strain>
    </source>
</reference>
<evidence type="ECO:0000313" key="4">
    <source>
        <dbReference type="Proteomes" id="UP000665020"/>
    </source>
</evidence>
<dbReference type="PROSITE" id="PS50885">
    <property type="entry name" value="HAMP"/>
    <property type="match status" value="1"/>
</dbReference>
<dbReference type="CDD" id="cd06225">
    <property type="entry name" value="HAMP"/>
    <property type="match status" value="1"/>
</dbReference>
<name>A0A8A7KIW8_9FIRM</name>
<feature type="transmembrane region" description="Helical" evidence="1">
    <location>
        <begin position="21"/>
        <end position="41"/>
    </location>
</feature>
<dbReference type="Pfam" id="PF14332">
    <property type="entry name" value="DUF4388"/>
    <property type="match status" value="1"/>
</dbReference>
<dbReference type="AlphaFoldDB" id="A0A8A7KIW8"/>
<proteinExistence type="predicted"/>
<evidence type="ECO:0000256" key="1">
    <source>
        <dbReference type="SAM" id="Phobius"/>
    </source>
</evidence>
<feature type="transmembrane region" description="Helical" evidence="1">
    <location>
        <begin position="174"/>
        <end position="197"/>
    </location>
</feature>
<dbReference type="Proteomes" id="UP000665020">
    <property type="component" value="Chromosome"/>
</dbReference>
<accession>A0A8A7KIW8</accession>
<dbReference type="Pfam" id="PF00672">
    <property type="entry name" value="HAMP"/>
    <property type="match status" value="1"/>
</dbReference>
<dbReference type="PANTHER" id="PTHR36304">
    <property type="entry name" value="DOMAIN GTPASE-ACTIVATING PROTEIN, PUTATIVE-RELATED-RELATED"/>
    <property type="match status" value="1"/>
</dbReference>
<gene>
    <name evidence="3" type="ORF">GM661_17080</name>
</gene>
<sequence length="457" mass="51570">MKSILGGKQMKAIKLPFYLKLSIIISVLIITIVTGISYTLLTEIKTEYRNQIKTTSSLLATLIVKYSVEPVVMENYTTLYNIIDSVKEDPGSDIMQISILGPDGYIKASTNRLIEGSKLTSNQIENNSSTFVFKKNYLDVLAPITAYDNLWGYLNFRYSLSGLEKLFLSTQYQILLLALIFIAIGLITALFVAKAIVKPINILVKSSQEIAQGDFHNPISIKTRDEFSFLGETLEEMRISLKCFVSGVAKKAISYEGNLKIFALPTLLRLLNNTNHTGGLVLKKENDIGIIYFSKGEITDAYLKTSRGKKAVFDFFTWSEGDFKFSPSIKSREKTINEAFNDLILEAVRQVQDHNIFKQALPAKDMTIIPAIANVYKLADEINLNSDEEKILNCIQHKSSINDLRKSLTWPNGKIYEIIYRLISLGLVSIESEENLNNYLIEKDMEKIITFPGKKIM</sequence>
<feature type="domain" description="HAMP" evidence="2">
    <location>
        <begin position="194"/>
        <end position="246"/>
    </location>
</feature>
<evidence type="ECO:0000259" key="2">
    <source>
        <dbReference type="PROSITE" id="PS50885"/>
    </source>
</evidence>
<keyword evidence="1" id="KW-0812">Transmembrane</keyword>
<dbReference type="KEGG" id="ifn:GM661_17080"/>
<keyword evidence="1" id="KW-0472">Membrane</keyword>
<dbReference type="Gene3D" id="6.10.340.10">
    <property type="match status" value="1"/>
</dbReference>
<dbReference type="InterPro" id="IPR025497">
    <property type="entry name" value="PatA-like_N"/>
</dbReference>
<dbReference type="PANTHER" id="PTHR36304:SF4">
    <property type="entry name" value="DUF4388 DOMAIN-CONTAINING PROTEIN"/>
    <property type="match status" value="1"/>
</dbReference>